<dbReference type="KEGG" id="bthv:CQJ30_02560"/>
<sequence>MKFIKFILQMLLITFFYIIGEVLQNIFRLSIPGSIIGLILLFLFLSSKILPETWVNQGANFLLSLMPLFLVPATVGVMNYFHIFHGKGILLIMGIIVSTCIVFVASAFVCEKLGKTTFKEKEKHLA</sequence>
<keyword evidence="2" id="KW-1003">Cell membrane</keyword>
<dbReference type="OrthoDB" id="3176438at2"/>
<dbReference type="PANTHER" id="PTHR33931">
    <property type="entry name" value="HOLIN-LIKE PROTEIN CIDA-RELATED"/>
    <property type="match status" value="1"/>
</dbReference>
<dbReference type="PANTHER" id="PTHR33931:SF2">
    <property type="entry name" value="HOLIN-LIKE PROTEIN CIDA"/>
    <property type="match status" value="1"/>
</dbReference>
<dbReference type="AlphaFoldDB" id="A0A090IRH0"/>
<keyword evidence="4 6" id="KW-1133">Transmembrane helix</keyword>
<reference evidence="7 10" key="1">
    <citation type="submission" date="2014-07" db="EMBL/GenBank/DDBJ databases">
        <authorList>
            <person name="Wibberg Daniel"/>
        </authorList>
    </citation>
    <scope>NUCLEOTIDE SEQUENCE [LARGE SCALE GENOMIC DNA]</scope>
</reference>
<evidence type="ECO:0000256" key="3">
    <source>
        <dbReference type="ARBA" id="ARBA00022692"/>
    </source>
</evidence>
<name>A0A090IRH0_9BACI</name>
<evidence type="ECO:0000313" key="7">
    <source>
        <dbReference type="EMBL" id="CEE00252.1"/>
    </source>
</evidence>
<accession>A0A090IRH0</accession>
<protein>
    <submittedName>
        <fullName evidence="7">Putative membrane protein</fullName>
    </submittedName>
</protein>
<dbReference type="NCBIfam" id="NF002460">
    <property type="entry name" value="PRK01658.1"/>
    <property type="match status" value="1"/>
</dbReference>
<evidence type="ECO:0000256" key="6">
    <source>
        <dbReference type="SAM" id="Phobius"/>
    </source>
</evidence>
<dbReference type="eggNOG" id="COG1380">
    <property type="taxonomic scope" value="Bacteria"/>
</dbReference>
<dbReference type="EMBL" id="CCRF01000012">
    <property type="protein sequence ID" value="CEE00252.1"/>
    <property type="molecule type" value="Genomic_DNA"/>
</dbReference>
<dbReference type="STRING" id="35841.B4167_3501"/>
<feature type="transmembrane region" description="Helical" evidence="6">
    <location>
        <begin position="89"/>
        <end position="110"/>
    </location>
</feature>
<feature type="transmembrane region" description="Helical" evidence="6">
    <location>
        <begin position="62"/>
        <end position="83"/>
    </location>
</feature>
<gene>
    <name evidence="8" type="ORF">B4167_3501</name>
    <name evidence="7" type="ORF">BT1A1_0391</name>
</gene>
<keyword evidence="5 6" id="KW-0472">Membrane</keyword>
<keyword evidence="10" id="KW-1185">Reference proteome</keyword>
<evidence type="ECO:0000256" key="2">
    <source>
        <dbReference type="ARBA" id="ARBA00022475"/>
    </source>
</evidence>
<dbReference type="Proteomes" id="UP000040576">
    <property type="component" value="Unassembled WGS sequence"/>
</dbReference>
<comment type="subcellular location">
    <subcellularLocation>
        <location evidence="1">Cell membrane</location>
        <topology evidence="1">Multi-pass membrane protein</topology>
    </subcellularLocation>
</comment>
<dbReference type="PATRIC" id="fig|35841.6.peg.3236"/>
<organism evidence="7 10">
    <name type="scientific">Caldibacillus thermoamylovorans</name>
    <dbReference type="NCBI Taxonomy" id="35841"/>
    <lineage>
        <taxon>Bacteria</taxon>
        <taxon>Bacillati</taxon>
        <taxon>Bacillota</taxon>
        <taxon>Bacilli</taxon>
        <taxon>Bacillales</taxon>
        <taxon>Bacillaceae</taxon>
        <taxon>Caldibacillus</taxon>
    </lineage>
</organism>
<evidence type="ECO:0000256" key="5">
    <source>
        <dbReference type="ARBA" id="ARBA00023136"/>
    </source>
</evidence>
<proteinExistence type="predicted"/>
<keyword evidence="3 6" id="KW-0812">Transmembrane</keyword>
<evidence type="ECO:0000313" key="8">
    <source>
        <dbReference type="EMBL" id="KIO71657.1"/>
    </source>
</evidence>
<dbReference type="InterPro" id="IPR005538">
    <property type="entry name" value="LrgA/CidA"/>
</dbReference>
<evidence type="ECO:0000256" key="1">
    <source>
        <dbReference type="ARBA" id="ARBA00004651"/>
    </source>
</evidence>
<dbReference type="Proteomes" id="UP000032076">
    <property type="component" value="Unassembled WGS sequence"/>
</dbReference>
<dbReference type="EMBL" id="JXLU01000119">
    <property type="protein sequence ID" value="KIO71657.1"/>
    <property type="molecule type" value="Genomic_DNA"/>
</dbReference>
<evidence type="ECO:0000313" key="9">
    <source>
        <dbReference type="Proteomes" id="UP000032076"/>
    </source>
</evidence>
<feature type="transmembrane region" description="Helical" evidence="6">
    <location>
        <begin position="30"/>
        <end position="50"/>
    </location>
</feature>
<dbReference type="Pfam" id="PF03788">
    <property type="entry name" value="LrgA"/>
    <property type="match status" value="1"/>
</dbReference>
<evidence type="ECO:0000313" key="10">
    <source>
        <dbReference type="Proteomes" id="UP000040576"/>
    </source>
</evidence>
<reference evidence="8 9" key="2">
    <citation type="submission" date="2015-01" db="EMBL/GenBank/DDBJ databases">
        <title>Draft Genome Sequences of Four Bacillus thermoamylovorans Strains, Isolated From Food Products.</title>
        <authorList>
            <person name="Krawcyk A.O."/>
            <person name="Berendsen E.M."/>
            <person name="Eijlander R.T."/>
            <person name="de Jong A."/>
            <person name="Wells-Bennik M."/>
            <person name="Kuipers O.P."/>
        </authorList>
    </citation>
    <scope>NUCLEOTIDE SEQUENCE [LARGE SCALE GENOMIC DNA]</scope>
    <source>
        <strain evidence="8 9">B4167</strain>
    </source>
</reference>
<dbReference type="RefSeq" id="WP_034767538.1">
    <property type="nucleotide sequence ID" value="NZ_CCRF01000012.1"/>
</dbReference>
<evidence type="ECO:0000256" key="4">
    <source>
        <dbReference type="ARBA" id="ARBA00022989"/>
    </source>
</evidence>
<dbReference type="GO" id="GO:0005886">
    <property type="term" value="C:plasma membrane"/>
    <property type="evidence" value="ECO:0007669"/>
    <property type="project" value="UniProtKB-SubCell"/>
</dbReference>